<name>A0A967ATB3_9FLAO</name>
<evidence type="ECO:0000256" key="3">
    <source>
        <dbReference type="ARBA" id="ARBA00022801"/>
    </source>
</evidence>
<dbReference type="InterPro" id="IPR000917">
    <property type="entry name" value="Sulfatase_N"/>
</dbReference>
<keyword evidence="2" id="KW-0479">Metal-binding</keyword>
<dbReference type="Gene3D" id="3.40.720.10">
    <property type="entry name" value="Alkaline Phosphatase, subunit A"/>
    <property type="match status" value="1"/>
</dbReference>
<evidence type="ECO:0000259" key="5">
    <source>
        <dbReference type="Pfam" id="PF00884"/>
    </source>
</evidence>
<reference evidence="6" key="1">
    <citation type="submission" date="2019-07" db="EMBL/GenBank/DDBJ databases">
        <authorList>
            <person name="De-Chao Zhang Q."/>
        </authorList>
    </citation>
    <scope>NUCLEOTIDE SEQUENCE</scope>
    <source>
        <strain evidence="6">TP-CH-4</strain>
    </source>
</reference>
<keyword evidence="7" id="KW-1185">Reference proteome</keyword>
<dbReference type="Proteomes" id="UP000707206">
    <property type="component" value="Unassembled WGS sequence"/>
</dbReference>
<evidence type="ECO:0000313" key="7">
    <source>
        <dbReference type="Proteomes" id="UP000707206"/>
    </source>
</evidence>
<keyword evidence="4" id="KW-0106">Calcium</keyword>
<dbReference type="AlphaFoldDB" id="A0A967ATB3"/>
<gene>
    <name evidence="6" type="ORF">FK220_009335</name>
</gene>
<dbReference type="GO" id="GO:0046872">
    <property type="term" value="F:metal ion binding"/>
    <property type="evidence" value="ECO:0007669"/>
    <property type="project" value="UniProtKB-KW"/>
</dbReference>
<dbReference type="PANTHER" id="PTHR42693">
    <property type="entry name" value="ARYLSULFATASE FAMILY MEMBER"/>
    <property type="match status" value="1"/>
</dbReference>
<comment type="similarity">
    <text evidence="1">Belongs to the sulfatase family.</text>
</comment>
<evidence type="ECO:0000313" key="6">
    <source>
        <dbReference type="EMBL" id="NHF59542.1"/>
    </source>
</evidence>
<dbReference type="InterPro" id="IPR024607">
    <property type="entry name" value="Sulfatase_CS"/>
</dbReference>
<dbReference type="SUPFAM" id="SSF53649">
    <property type="entry name" value="Alkaline phosphatase-like"/>
    <property type="match status" value="1"/>
</dbReference>
<sequence>MKKPTAYIVLVIVLLLLACAEKRKEEADDTIPRKPNIVLILADDQGWGDLSYHGNTNLRTPNIDSLAFNGVSFEHFFVQPVCSPTRAELLTGRYYTRTGVHWVSEGGERMNPEERTIAEILRENGYKTGAFGKWHNGMQPPYHPNSQGFDTYYGFASGHWGNYFSPLLEQNGKLVKGDGFLTDDLTNKGLAFMEAHQDESFFLFLPYNTPHSPMQVPDTYWDRFKNKELEQRYHGDEIEDLNFTRAALAMVENIDYNVGRVSAKLKELGLEENTIVIYLSDNGPNGWRYNGGMRGKKGSTDDGGVRSPFFVQWKTVLPAGKKIPEIAGSIDLVPTLMNLIGAETSSQPAMDGRDLSPLMREANPTWNDRFIYNHWNGHTSIRSQRYRLDNENRLYDIINDPGQIHDISKDYPQLTDSLMQAKANWLKETSPLTWETDQRPFTLGHPEAHYTQLPARDGIPHGHIKRSNKYPNNTFFTNWKSEKDSITWDVEVLADGEFEVLLYYTCKPENAGVGLLLSHGESKLATRLRQAHDPPLTGMENDRVPRMESYVKDFKPFRMGTIRLRKGKGPLSLKALAFSGEEAIDVRLLQFRKIK</sequence>
<organism evidence="6 7">
    <name type="scientific">Pelagihabitans pacificus</name>
    <dbReference type="NCBI Taxonomy" id="2696054"/>
    <lineage>
        <taxon>Bacteria</taxon>
        <taxon>Pseudomonadati</taxon>
        <taxon>Bacteroidota</taxon>
        <taxon>Flavobacteriia</taxon>
        <taxon>Flavobacteriales</taxon>
        <taxon>Flavobacteriaceae</taxon>
        <taxon>Pelagihabitans</taxon>
    </lineage>
</organism>
<evidence type="ECO:0000256" key="1">
    <source>
        <dbReference type="ARBA" id="ARBA00008779"/>
    </source>
</evidence>
<dbReference type="PROSITE" id="PS51257">
    <property type="entry name" value="PROKAR_LIPOPROTEIN"/>
    <property type="match status" value="1"/>
</dbReference>
<dbReference type="PANTHER" id="PTHR42693:SF53">
    <property type="entry name" value="ENDO-4-O-SULFATASE"/>
    <property type="match status" value="1"/>
</dbReference>
<dbReference type="InterPro" id="IPR017850">
    <property type="entry name" value="Alkaline_phosphatase_core_sf"/>
</dbReference>
<accession>A0A967ATB3</accession>
<dbReference type="CDD" id="cd16146">
    <property type="entry name" value="ARS_like"/>
    <property type="match status" value="1"/>
</dbReference>
<protein>
    <submittedName>
        <fullName evidence="6">Arylsulfatase</fullName>
    </submittedName>
</protein>
<dbReference type="RefSeq" id="WP_152574042.1">
    <property type="nucleotide sequence ID" value="NZ_VIKU02000002.1"/>
</dbReference>
<dbReference type="Pfam" id="PF00884">
    <property type="entry name" value="Sulfatase"/>
    <property type="match status" value="1"/>
</dbReference>
<dbReference type="PROSITE" id="PS00523">
    <property type="entry name" value="SULFATASE_1"/>
    <property type="match status" value="1"/>
</dbReference>
<evidence type="ECO:0000256" key="2">
    <source>
        <dbReference type="ARBA" id="ARBA00022723"/>
    </source>
</evidence>
<dbReference type="EMBL" id="VIKU02000002">
    <property type="protein sequence ID" value="NHF59542.1"/>
    <property type="molecule type" value="Genomic_DNA"/>
</dbReference>
<keyword evidence="3" id="KW-0378">Hydrolase</keyword>
<comment type="caution">
    <text evidence="6">The sequence shown here is derived from an EMBL/GenBank/DDBJ whole genome shotgun (WGS) entry which is preliminary data.</text>
</comment>
<evidence type="ECO:0000256" key="4">
    <source>
        <dbReference type="ARBA" id="ARBA00022837"/>
    </source>
</evidence>
<dbReference type="GO" id="GO:0004065">
    <property type="term" value="F:arylsulfatase activity"/>
    <property type="evidence" value="ECO:0007669"/>
    <property type="project" value="TreeGrafter"/>
</dbReference>
<dbReference type="InterPro" id="IPR050738">
    <property type="entry name" value="Sulfatase"/>
</dbReference>
<feature type="domain" description="Sulfatase N-terminal" evidence="5">
    <location>
        <begin position="35"/>
        <end position="341"/>
    </location>
</feature>
<reference evidence="6" key="2">
    <citation type="submission" date="2020-03" db="EMBL/GenBank/DDBJ databases">
        <title>Flavobacteriaceae bacterium strain TP-CH-4, a member of the family Flavobacteriaceae isolated from a deep-sea seamount.</title>
        <authorList>
            <person name="Zhang D.-C."/>
        </authorList>
    </citation>
    <scope>NUCLEOTIDE SEQUENCE</scope>
    <source>
        <strain evidence="6">TP-CH-4</strain>
    </source>
</reference>
<proteinExistence type="inferred from homology"/>